<dbReference type="Proteomes" id="UP001178461">
    <property type="component" value="Unassembled WGS sequence"/>
</dbReference>
<sequence length="85" mass="9338">MACLMAPLPLYDFAYVLTPEGRLLLDYCAGAKGFLANGSGSPRAGSGRKSGCDCVREMEMEPLSPRAEHSGFKISLWIFLHGREW</sequence>
<name>A0AA35QQX2_9SAUR</name>
<dbReference type="AlphaFoldDB" id="A0AA35QQX2"/>
<keyword evidence="2" id="KW-1185">Reference proteome</keyword>
<reference evidence="1" key="1">
    <citation type="submission" date="2022-12" db="EMBL/GenBank/DDBJ databases">
        <authorList>
            <person name="Alioto T."/>
            <person name="Alioto T."/>
            <person name="Gomez Garrido J."/>
        </authorList>
    </citation>
    <scope>NUCLEOTIDE SEQUENCE</scope>
</reference>
<evidence type="ECO:0000313" key="2">
    <source>
        <dbReference type="Proteomes" id="UP001178461"/>
    </source>
</evidence>
<organism evidence="1 2">
    <name type="scientific">Podarcis lilfordi</name>
    <name type="common">Lilford's wall lizard</name>
    <dbReference type="NCBI Taxonomy" id="74358"/>
    <lineage>
        <taxon>Eukaryota</taxon>
        <taxon>Metazoa</taxon>
        <taxon>Chordata</taxon>
        <taxon>Craniata</taxon>
        <taxon>Vertebrata</taxon>
        <taxon>Euteleostomi</taxon>
        <taxon>Lepidosauria</taxon>
        <taxon>Squamata</taxon>
        <taxon>Bifurcata</taxon>
        <taxon>Unidentata</taxon>
        <taxon>Episquamata</taxon>
        <taxon>Laterata</taxon>
        <taxon>Lacertibaenia</taxon>
        <taxon>Lacertidae</taxon>
        <taxon>Podarcis</taxon>
    </lineage>
</organism>
<proteinExistence type="predicted"/>
<evidence type="ECO:0000313" key="1">
    <source>
        <dbReference type="EMBL" id="CAI7935283.1"/>
    </source>
</evidence>
<dbReference type="EMBL" id="CANTUW010000212">
    <property type="protein sequence ID" value="CAI7935283.1"/>
    <property type="molecule type" value="Genomic_DNA"/>
</dbReference>
<accession>A0AA35QQX2</accession>
<gene>
    <name evidence="1" type="ORF">PODLI_1B030981</name>
</gene>
<comment type="caution">
    <text evidence="1">The sequence shown here is derived from an EMBL/GenBank/DDBJ whole genome shotgun (WGS) entry which is preliminary data.</text>
</comment>
<protein>
    <submittedName>
        <fullName evidence="1">Uncharacterized protein</fullName>
    </submittedName>
</protein>